<sequence>MTPIRMPNSHRVYFSYYYKNVQYEGSSNVGAEDLGFYSINEILSNRYWVQVNCKDFNIKRVRWEYTVPDTLQFVPANGWNTIPYDLEKITK</sequence>
<proteinExistence type="predicted"/>
<comment type="caution">
    <text evidence="1">The sequence shown here is derived from an EMBL/GenBank/DDBJ whole genome shotgun (WGS) entry which is preliminary data.</text>
</comment>
<dbReference type="Proteomes" id="UP001597510">
    <property type="component" value="Unassembled WGS sequence"/>
</dbReference>
<keyword evidence="2" id="KW-1185">Reference proteome</keyword>
<reference evidence="2" key="1">
    <citation type="journal article" date="2019" name="Int. J. Syst. Evol. Microbiol.">
        <title>The Global Catalogue of Microorganisms (GCM) 10K type strain sequencing project: providing services to taxonomists for standard genome sequencing and annotation.</title>
        <authorList>
            <consortium name="The Broad Institute Genomics Platform"/>
            <consortium name="The Broad Institute Genome Sequencing Center for Infectious Disease"/>
            <person name="Wu L."/>
            <person name="Ma J."/>
        </authorList>
    </citation>
    <scope>NUCLEOTIDE SEQUENCE [LARGE SCALE GENOMIC DNA]</scope>
    <source>
        <strain evidence="2">KCTC 52344</strain>
    </source>
</reference>
<protein>
    <submittedName>
        <fullName evidence="1">Uncharacterized protein</fullName>
    </submittedName>
</protein>
<dbReference type="RefSeq" id="WP_340235504.1">
    <property type="nucleotide sequence ID" value="NZ_JBBEWC010000004.1"/>
</dbReference>
<evidence type="ECO:0000313" key="1">
    <source>
        <dbReference type="EMBL" id="MFD2520094.1"/>
    </source>
</evidence>
<accession>A0ABW5J260</accession>
<evidence type="ECO:0000313" key="2">
    <source>
        <dbReference type="Proteomes" id="UP001597510"/>
    </source>
</evidence>
<name>A0ABW5J260_9BACT</name>
<gene>
    <name evidence="1" type="ORF">ACFSR2_04300</name>
</gene>
<organism evidence="1 2">
    <name type="scientific">Emticicia soli</name>
    <dbReference type="NCBI Taxonomy" id="2027878"/>
    <lineage>
        <taxon>Bacteria</taxon>
        <taxon>Pseudomonadati</taxon>
        <taxon>Bacteroidota</taxon>
        <taxon>Cytophagia</taxon>
        <taxon>Cytophagales</taxon>
        <taxon>Leadbetterellaceae</taxon>
        <taxon>Emticicia</taxon>
    </lineage>
</organism>
<dbReference type="EMBL" id="JBHULC010000004">
    <property type="protein sequence ID" value="MFD2520094.1"/>
    <property type="molecule type" value="Genomic_DNA"/>
</dbReference>